<proteinExistence type="predicted"/>
<dbReference type="Proteomes" id="UP001295684">
    <property type="component" value="Unassembled WGS sequence"/>
</dbReference>
<name>A0AAD1Y4J4_EUPCR</name>
<evidence type="ECO:0000313" key="2">
    <source>
        <dbReference type="EMBL" id="CAI2384549.1"/>
    </source>
</evidence>
<sequence length="660" mass="77223">MQSFTNRRKKSRKKNSGGIDFFKKASESLKMNKMDFDNYKEVIEDHISNVKKPYIPDFGIEEELRLTQKSSHSFMNFDDNNPLFQSQRTAIKAANNWLLIADYINKVPKNEKVFRVIQRINSMRDEAMYLAAKDAQSKKRRNKRNRLMSGDKKPLELNPPNPTERVTKEPSQEKKETKGLSWLKDWMTTNNTKPGKSFQKPRRINVKDRSFVFNKSKSSLKSDNHSMKLNSTFIGRVHKNFSPEARKLSPGDEHDECFIRCMPMSPGGSRHNQADYMSIKNIKKNIQKLAELKSKINQKSFRQSWTRNNRSARKVSINLAKTNVVLNKNKLAKENQSVDKQDNFGETSLPYSEFKNTQDTNLLSKTRKLQESEIVSGNENEQSIMKKYLNESERVLKLIVKKLNLMLKALKLELKFPRKIQIKESIKLYRQLCMPNKKNPTIPEEHEDNVKVLIFQDLLGLIRNKCTGHKLNFKMYLATSRMSSHPEIMEMIKLVKYFIQNSFSKNYESERRKINIQTVMKEMRKDQKLEVDDASVSSPSPTREYDSCNPNFNFSMCREEAKKSMRDRSVCPSIIKKILQNKLVPKSNRQHRKEKIMEKEMSKNLGHNVSSFITRKHYKSPKHQKEVRINSSQLSQSSSDVVHFPKPLGVYKNRLLKIYN</sequence>
<reference evidence="2" key="1">
    <citation type="submission" date="2023-07" db="EMBL/GenBank/DDBJ databases">
        <authorList>
            <consortium name="AG Swart"/>
            <person name="Singh M."/>
            <person name="Singh A."/>
            <person name="Seah K."/>
            <person name="Emmerich C."/>
        </authorList>
    </citation>
    <scope>NUCLEOTIDE SEQUENCE</scope>
    <source>
        <strain evidence="2">DP1</strain>
    </source>
</reference>
<comment type="caution">
    <text evidence="2">The sequence shown here is derived from an EMBL/GenBank/DDBJ whole genome shotgun (WGS) entry which is preliminary data.</text>
</comment>
<evidence type="ECO:0000256" key="1">
    <source>
        <dbReference type="SAM" id="MobiDB-lite"/>
    </source>
</evidence>
<keyword evidence="3" id="KW-1185">Reference proteome</keyword>
<evidence type="ECO:0000313" key="3">
    <source>
        <dbReference type="Proteomes" id="UP001295684"/>
    </source>
</evidence>
<accession>A0AAD1Y4J4</accession>
<dbReference type="AlphaFoldDB" id="A0AAD1Y4J4"/>
<protein>
    <submittedName>
        <fullName evidence="2">Uncharacterized protein</fullName>
    </submittedName>
</protein>
<organism evidence="2 3">
    <name type="scientific">Euplotes crassus</name>
    <dbReference type="NCBI Taxonomy" id="5936"/>
    <lineage>
        <taxon>Eukaryota</taxon>
        <taxon>Sar</taxon>
        <taxon>Alveolata</taxon>
        <taxon>Ciliophora</taxon>
        <taxon>Intramacronucleata</taxon>
        <taxon>Spirotrichea</taxon>
        <taxon>Hypotrichia</taxon>
        <taxon>Euplotida</taxon>
        <taxon>Euplotidae</taxon>
        <taxon>Moneuplotes</taxon>
    </lineage>
</organism>
<feature type="compositionally biased region" description="Basic and acidic residues" evidence="1">
    <location>
        <begin position="165"/>
        <end position="178"/>
    </location>
</feature>
<gene>
    <name evidence="2" type="ORF">ECRASSUSDP1_LOCUS26082</name>
</gene>
<feature type="region of interest" description="Disordered" evidence="1">
    <location>
        <begin position="133"/>
        <end position="179"/>
    </location>
</feature>
<dbReference type="EMBL" id="CAMPGE010026889">
    <property type="protein sequence ID" value="CAI2384549.1"/>
    <property type="molecule type" value="Genomic_DNA"/>
</dbReference>